<evidence type="ECO:0000256" key="3">
    <source>
        <dbReference type="ARBA" id="ARBA00023015"/>
    </source>
</evidence>
<dbReference type="InterPro" id="IPR046347">
    <property type="entry name" value="bZIP_sf"/>
</dbReference>
<dbReference type="PROSITE" id="PS50217">
    <property type="entry name" value="BZIP"/>
    <property type="match status" value="1"/>
</dbReference>
<evidence type="ECO:0000256" key="7">
    <source>
        <dbReference type="SAM" id="MobiDB-lite"/>
    </source>
</evidence>
<dbReference type="Pfam" id="PF07777">
    <property type="entry name" value="MFMR"/>
    <property type="match status" value="1"/>
</dbReference>
<accession>A0A835KC93</accession>
<reference evidence="9 10" key="1">
    <citation type="submission" date="2020-10" db="EMBL/GenBank/DDBJ databases">
        <title>Plant Genome Project.</title>
        <authorList>
            <person name="Zhang R.-G."/>
        </authorList>
    </citation>
    <scope>NUCLEOTIDE SEQUENCE [LARGE SCALE GENOMIC DNA]</scope>
    <source>
        <strain evidence="9">FAFU-HL-1</strain>
        <tissue evidence="9">Leaf</tissue>
    </source>
</reference>
<dbReference type="PANTHER" id="PTHR45967">
    <property type="entry name" value="G-BOX-BINDING FACTOR 3-RELATED"/>
    <property type="match status" value="1"/>
</dbReference>
<feature type="region of interest" description="Disordered" evidence="7">
    <location>
        <begin position="412"/>
        <end position="435"/>
    </location>
</feature>
<dbReference type="CDD" id="cd14702">
    <property type="entry name" value="bZIP_plant_GBF1"/>
    <property type="match status" value="1"/>
</dbReference>
<keyword evidence="4" id="KW-0238">DNA-binding</keyword>
<keyword evidence="3" id="KW-0805">Transcription regulation</keyword>
<dbReference type="Pfam" id="PF00170">
    <property type="entry name" value="bZIP_1"/>
    <property type="match status" value="1"/>
</dbReference>
<dbReference type="SMART" id="SM00338">
    <property type="entry name" value="BRLZ"/>
    <property type="match status" value="1"/>
</dbReference>
<feature type="domain" description="BZIP" evidence="8">
    <location>
        <begin position="338"/>
        <end position="401"/>
    </location>
</feature>
<proteinExistence type="inferred from homology"/>
<evidence type="ECO:0000256" key="5">
    <source>
        <dbReference type="ARBA" id="ARBA00023163"/>
    </source>
</evidence>
<dbReference type="InterPro" id="IPR004827">
    <property type="entry name" value="bZIP"/>
</dbReference>
<dbReference type="PANTHER" id="PTHR45967:SF20">
    <property type="entry name" value="G-BOX-BINDING FACTOR 1"/>
    <property type="match status" value="1"/>
</dbReference>
<dbReference type="GO" id="GO:0003700">
    <property type="term" value="F:DNA-binding transcription factor activity"/>
    <property type="evidence" value="ECO:0007669"/>
    <property type="project" value="InterPro"/>
</dbReference>
<dbReference type="Gene3D" id="1.20.5.170">
    <property type="match status" value="1"/>
</dbReference>
<dbReference type="InterPro" id="IPR044827">
    <property type="entry name" value="GBF-like"/>
</dbReference>
<protein>
    <recommendedName>
        <fullName evidence="8">BZIP domain-containing protein</fullName>
    </recommendedName>
</protein>
<feature type="compositionally biased region" description="Polar residues" evidence="7">
    <location>
        <begin position="417"/>
        <end position="427"/>
    </location>
</feature>
<feature type="compositionally biased region" description="Basic and acidic residues" evidence="7">
    <location>
        <begin position="116"/>
        <end position="128"/>
    </location>
</feature>
<dbReference type="Proteomes" id="UP000657918">
    <property type="component" value="Unassembled WGS sequence"/>
</dbReference>
<evidence type="ECO:0000259" key="8">
    <source>
        <dbReference type="PROSITE" id="PS50217"/>
    </source>
</evidence>
<comment type="caution">
    <text evidence="9">The sequence shown here is derived from an EMBL/GenBank/DDBJ whole genome shotgun (WGS) entry which is preliminary data.</text>
</comment>
<dbReference type="AlphaFoldDB" id="A0A835KC93"/>
<gene>
    <name evidence="9" type="ORF">SADUNF_Sadunf05G0094900</name>
</gene>
<feature type="compositionally biased region" description="Basic and acidic residues" evidence="7">
    <location>
        <begin position="347"/>
        <end position="360"/>
    </location>
</feature>
<sequence>MLTNTYAHTQMYRDSHADKHTNHSSLCQQEIPTAPSYPDWSNSMQAYYGAGATPPPFFASTVASPSPHPYLWGSQHPLIPSYGTPVPYPALYPAGGVYAHPNMALTPNTAQANTELEGKVPDGKDRASAKKAKGTSGGKAGESGNAISDSGNDCASQSVESGTDGSSDASDENTNQQKQVFQLVHAGNSDALNIFGIAVFFDNPWPMEIVIYTLFNENLPKYYRNMLQTRKEASTRCLQMVIFLFLVSICCCCNSLLNKVTFFTANAQSNSSEANIQTSVPGKPVLSTPATNLNIGMDLWNASPAAAGATKMTLNPSGASSGVVPAGMSEQWIQDERELKRQKRKQSNRESARRSRLRKQAECEELQARVENLSNDNRNLRAELQSLSEECNKLKSENDSIKEELTRLYGPEAVANLEQTNPVSDLKSQGGEGNS</sequence>
<evidence type="ECO:0000256" key="2">
    <source>
        <dbReference type="ARBA" id="ARBA00007163"/>
    </source>
</evidence>
<dbReference type="GO" id="GO:0000976">
    <property type="term" value="F:transcription cis-regulatory region binding"/>
    <property type="evidence" value="ECO:0007669"/>
    <property type="project" value="UniProtKB-ARBA"/>
</dbReference>
<keyword evidence="6" id="KW-0539">Nucleus</keyword>
<dbReference type="OrthoDB" id="1642657at2759"/>
<feature type="compositionally biased region" description="Polar residues" evidence="7">
    <location>
        <begin position="145"/>
        <end position="175"/>
    </location>
</feature>
<dbReference type="SUPFAM" id="SSF57959">
    <property type="entry name" value="Leucine zipper domain"/>
    <property type="match status" value="1"/>
</dbReference>
<evidence type="ECO:0000256" key="1">
    <source>
        <dbReference type="ARBA" id="ARBA00004123"/>
    </source>
</evidence>
<organism evidence="9 10">
    <name type="scientific">Salix dunnii</name>
    <dbReference type="NCBI Taxonomy" id="1413687"/>
    <lineage>
        <taxon>Eukaryota</taxon>
        <taxon>Viridiplantae</taxon>
        <taxon>Streptophyta</taxon>
        <taxon>Embryophyta</taxon>
        <taxon>Tracheophyta</taxon>
        <taxon>Spermatophyta</taxon>
        <taxon>Magnoliopsida</taxon>
        <taxon>eudicotyledons</taxon>
        <taxon>Gunneridae</taxon>
        <taxon>Pentapetalae</taxon>
        <taxon>rosids</taxon>
        <taxon>fabids</taxon>
        <taxon>Malpighiales</taxon>
        <taxon>Salicaceae</taxon>
        <taxon>Saliceae</taxon>
        <taxon>Salix</taxon>
    </lineage>
</organism>
<comment type="subcellular location">
    <subcellularLocation>
        <location evidence="1">Nucleus</location>
    </subcellularLocation>
</comment>
<name>A0A835KC93_9ROSI</name>
<dbReference type="EMBL" id="JADGMS010000005">
    <property type="protein sequence ID" value="KAF9682304.1"/>
    <property type="molecule type" value="Genomic_DNA"/>
</dbReference>
<evidence type="ECO:0000256" key="4">
    <source>
        <dbReference type="ARBA" id="ARBA00023125"/>
    </source>
</evidence>
<dbReference type="GO" id="GO:0005634">
    <property type="term" value="C:nucleus"/>
    <property type="evidence" value="ECO:0007669"/>
    <property type="project" value="UniProtKB-SubCell"/>
</dbReference>
<dbReference type="InterPro" id="IPR012900">
    <property type="entry name" value="MFMR"/>
</dbReference>
<feature type="region of interest" description="Disordered" evidence="7">
    <location>
        <begin position="338"/>
        <end position="360"/>
    </location>
</feature>
<dbReference type="PROSITE" id="PS00036">
    <property type="entry name" value="BZIP_BASIC"/>
    <property type="match status" value="1"/>
</dbReference>
<dbReference type="InterPro" id="IPR045314">
    <property type="entry name" value="bZIP_plant_GBF1"/>
</dbReference>
<evidence type="ECO:0000313" key="10">
    <source>
        <dbReference type="Proteomes" id="UP000657918"/>
    </source>
</evidence>
<evidence type="ECO:0000313" key="9">
    <source>
        <dbReference type="EMBL" id="KAF9682304.1"/>
    </source>
</evidence>
<comment type="similarity">
    <text evidence="2">Belongs to the bZIP family.</text>
</comment>
<keyword evidence="10" id="KW-1185">Reference proteome</keyword>
<evidence type="ECO:0000256" key="6">
    <source>
        <dbReference type="ARBA" id="ARBA00023242"/>
    </source>
</evidence>
<feature type="region of interest" description="Disordered" evidence="7">
    <location>
        <begin position="116"/>
        <end position="175"/>
    </location>
</feature>
<keyword evidence="5" id="KW-0804">Transcription</keyword>